<name>A0ABT9D9A6_9CELL</name>
<evidence type="ECO:0000256" key="10">
    <source>
        <dbReference type="ARBA" id="ARBA00023008"/>
    </source>
</evidence>
<dbReference type="InterPro" id="IPR001287">
    <property type="entry name" value="NO2-reductase_Cu"/>
</dbReference>
<dbReference type="Pfam" id="PF07732">
    <property type="entry name" value="Cu-oxidase_3"/>
    <property type="match status" value="1"/>
</dbReference>
<dbReference type="InterPro" id="IPR008972">
    <property type="entry name" value="Cupredoxin"/>
</dbReference>
<dbReference type="InterPro" id="IPR006311">
    <property type="entry name" value="TAT_signal"/>
</dbReference>
<evidence type="ECO:0000256" key="1">
    <source>
        <dbReference type="ARBA" id="ARBA00001960"/>
    </source>
</evidence>
<evidence type="ECO:0000259" key="13">
    <source>
        <dbReference type="Pfam" id="PF07732"/>
    </source>
</evidence>
<dbReference type="PANTHER" id="PTHR11709">
    <property type="entry name" value="MULTI-COPPER OXIDASE"/>
    <property type="match status" value="1"/>
</dbReference>
<evidence type="ECO:0000313" key="15">
    <source>
        <dbReference type="EMBL" id="MDO8106703.1"/>
    </source>
</evidence>
<dbReference type="Pfam" id="PF13473">
    <property type="entry name" value="Cupredoxin_1"/>
    <property type="match status" value="1"/>
</dbReference>
<gene>
    <name evidence="15" type="ORF">Q6348_05770</name>
</gene>
<dbReference type="PANTHER" id="PTHR11709:SF394">
    <property type="entry name" value="FI03373P-RELATED"/>
    <property type="match status" value="1"/>
</dbReference>
<comment type="cofactor">
    <cofactor evidence="1">
        <name>Cu(+)</name>
        <dbReference type="ChEBI" id="CHEBI:49552"/>
    </cofactor>
</comment>
<evidence type="ECO:0000256" key="5">
    <source>
        <dbReference type="ARBA" id="ARBA00011882"/>
    </source>
</evidence>
<comment type="cofactor">
    <cofactor evidence="2">
        <name>Cu(2+)</name>
        <dbReference type="ChEBI" id="CHEBI:29036"/>
    </cofactor>
</comment>
<reference evidence="15 16" key="1">
    <citation type="submission" date="2023-07" db="EMBL/GenBank/DDBJ databases">
        <title>Description of novel actinomycetes strains, isolated from tidal flat sediment.</title>
        <authorList>
            <person name="Lu C."/>
        </authorList>
    </citation>
    <scope>NUCLEOTIDE SEQUENCE [LARGE SCALE GENOMIC DNA]</scope>
    <source>
        <strain evidence="15 16">SYSU T00b441</strain>
    </source>
</reference>
<accession>A0ABT9D9A6</accession>
<keyword evidence="9" id="KW-0560">Oxidoreductase</keyword>
<evidence type="ECO:0000256" key="6">
    <source>
        <dbReference type="ARBA" id="ARBA00017290"/>
    </source>
</evidence>
<evidence type="ECO:0000256" key="12">
    <source>
        <dbReference type="SAM" id="MobiDB-lite"/>
    </source>
</evidence>
<feature type="region of interest" description="Disordered" evidence="12">
    <location>
        <begin position="184"/>
        <end position="205"/>
    </location>
</feature>
<evidence type="ECO:0000256" key="11">
    <source>
        <dbReference type="ARBA" id="ARBA00049340"/>
    </source>
</evidence>
<evidence type="ECO:0000256" key="7">
    <source>
        <dbReference type="ARBA" id="ARBA00022723"/>
    </source>
</evidence>
<proteinExistence type="inferred from homology"/>
<dbReference type="InterPro" id="IPR045087">
    <property type="entry name" value="Cu-oxidase_fam"/>
</dbReference>
<evidence type="ECO:0000259" key="14">
    <source>
        <dbReference type="Pfam" id="PF13473"/>
    </source>
</evidence>
<keyword evidence="7" id="KW-0479">Metal-binding</keyword>
<dbReference type="Gene3D" id="2.60.40.420">
    <property type="entry name" value="Cupredoxins - blue copper proteins"/>
    <property type="match status" value="3"/>
</dbReference>
<comment type="subunit">
    <text evidence="4">Homotrimer.</text>
</comment>
<dbReference type="EC" id="1.7.2.1" evidence="5"/>
<dbReference type="CDD" id="cd00920">
    <property type="entry name" value="Cupredoxin"/>
    <property type="match status" value="1"/>
</dbReference>
<feature type="domain" description="EfeO-type cupredoxin-like" evidence="14">
    <location>
        <begin position="64"/>
        <end position="130"/>
    </location>
</feature>
<feature type="region of interest" description="Disordered" evidence="12">
    <location>
        <begin position="1"/>
        <end position="20"/>
    </location>
</feature>
<evidence type="ECO:0000313" key="16">
    <source>
        <dbReference type="Proteomes" id="UP001232536"/>
    </source>
</evidence>
<comment type="catalytic activity">
    <reaction evidence="11">
        <text>nitric oxide + Fe(III)-[cytochrome c] + H2O = Fe(II)-[cytochrome c] + nitrite + 2 H(+)</text>
        <dbReference type="Rhea" id="RHEA:15233"/>
        <dbReference type="Rhea" id="RHEA-COMP:10350"/>
        <dbReference type="Rhea" id="RHEA-COMP:14399"/>
        <dbReference type="ChEBI" id="CHEBI:15377"/>
        <dbReference type="ChEBI" id="CHEBI:15378"/>
        <dbReference type="ChEBI" id="CHEBI:16301"/>
        <dbReference type="ChEBI" id="CHEBI:16480"/>
        <dbReference type="ChEBI" id="CHEBI:29033"/>
        <dbReference type="ChEBI" id="CHEBI:29034"/>
        <dbReference type="EC" id="1.7.2.1"/>
    </reaction>
</comment>
<dbReference type="PROSITE" id="PS51318">
    <property type="entry name" value="TAT"/>
    <property type="match status" value="1"/>
</dbReference>
<evidence type="ECO:0000256" key="9">
    <source>
        <dbReference type="ARBA" id="ARBA00023002"/>
    </source>
</evidence>
<organism evidence="15 16">
    <name type="scientific">Actinotalea lenta</name>
    <dbReference type="NCBI Taxonomy" id="3064654"/>
    <lineage>
        <taxon>Bacteria</taxon>
        <taxon>Bacillati</taxon>
        <taxon>Actinomycetota</taxon>
        <taxon>Actinomycetes</taxon>
        <taxon>Micrococcales</taxon>
        <taxon>Cellulomonadaceae</taxon>
        <taxon>Actinotalea</taxon>
    </lineage>
</organism>
<dbReference type="EMBL" id="JAUQYP010000001">
    <property type="protein sequence ID" value="MDO8106703.1"/>
    <property type="molecule type" value="Genomic_DNA"/>
</dbReference>
<evidence type="ECO:0000256" key="8">
    <source>
        <dbReference type="ARBA" id="ARBA00022737"/>
    </source>
</evidence>
<feature type="domain" description="Plastocyanin-like" evidence="13">
    <location>
        <begin position="214"/>
        <end position="319"/>
    </location>
</feature>
<sequence>MTSSSATGPRPLPGRDGPPERRAALAVAGVVAVVALSVAGALARPAAADVPAAPASATQASAVAPGHTTSVTVRVEGMAFSPSRIEVPAGDDLRITVQNDGDQRHDLVLANGTGTGLIAPGDRTTVDVGTVTSSLDGWCSLPGHRQMGMTLEVVTTGSTDPAAERPPAPADAPSDVPTMARLQDAARHSPAYPAALPPAPPGTEHDYTFTVTEQVQQVTPRVSRAVWTYNGTSPGPMLRGHVGDTFRVTLVNHGSMGHSVDFHAGELAPDEPMRTIEPGQSLTYTFTADRAGIWMYHCSTAPISQHIANGMFGAVVIDPAGLDPVDEEYVLVQSEQYLGANGAPADPAKVATGIPDIVTFNGRAFQYDAHPLTARVGDRVRIWVLDAGPDASWSFHVVGAQFDTVWTEGRYSVRDGRATDGSASGPTGAQVLPLLAAQGGFVELTVTEPGHYAIVNHQMSLAEKGAHGVLEVTR</sequence>
<evidence type="ECO:0000256" key="2">
    <source>
        <dbReference type="ARBA" id="ARBA00001973"/>
    </source>
</evidence>
<dbReference type="CDD" id="cd11020">
    <property type="entry name" value="CuRO_1_CuNIR"/>
    <property type="match status" value="1"/>
</dbReference>
<comment type="caution">
    <text evidence="15">The sequence shown here is derived from an EMBL/GenBank/DDBJ whole genome shotgun (WGS) entry which is preliminary data.</text>
</comment>
<keyword evidence="8" id="KW-0677">Repeat</keyword>
<comment type="similarity">
    <text evidence="3">Belongs to the multicopper oxidase family.</text>
</comment>
<dbReference type="CDD" id="cd04208">
    <property type="entry name" value="CuRO_2_CuNIR"/>
    <property type="match status" value="1"/>
</dbReference>
<evidence type="ECO:0000256" key="3">
    <source>
        <dbReference type="ARBA" id="ARBA00010609"/>
    </source>
</evidence>
<keyword evidence="10" id="KW-0186">Copper</keyword>
<keyword evidence="16" id="KW-1185">Reference proteome</keyword>
<dbReference type="Proteomes" id="UP001232536">
    <property type="component" value="Unassembled WGS sequence"/>
</dbReference>
<dbReference type="InterPro" id="IPR011707">
    <property type="entry name" value="Cu-oxidase-like_N"/>
</dbReference>
<dbReference type="SUPFAM" id="SSF49503">
    <property type="entry name" value="Cupredoxins"/>
    <property type="match status" value="3"/>
</dbReference>
<dbReference type="PRINTS" id="PR00695">
    <property type="entry name" value="CUNO2RDTASE"/>
</dbReference>
<dbReference type="RefSeq" id="WP_304600347.1">
    <property type="nucleotide sequence ID" value="NZ_JAUQYP010000001.1"/>
</dbReference>
<protein>
    <recommendedName>
        <fullName evidence="6">Copper-containing nitrite reductase</fullName>
        <ecNumber evidence="5">1.7.2.1</ecNumber>
    </recommendedName>
</protein>
<dbReference type="InterPro" id="IPR028096">
    <property type="entry name" value="EfeO_Cupredoxin"/>
</dbReference>
<evidence type="ECO:0000256" key="4">
    <source>
        <dbReference type="ARBA" id="ARBA00011233"/>
    </source>
</evidence>